<organism evidence="1 2">
    <name type="scientific">Durusdinium trenchii</name>
    <dbReference type="NCBI Taxonomy" id="1381693"/>
    <lineage>
        <taxon>Eukaryota</taxon>
        <taxon>Sar</taxon>
        <taxon>Alveolata</taxon>
        <taxon>Dinophyceae</taxon>
        <taxon>Suessiales</taxon>
        <taxon>Symbiodiniaceae</taxon>
        <taxon>Durusdinium</taxon>
    </lineage>
</organism>
<dbReference type="Proteomes" id="UP001642484">
    <property type="component" value="Unassembled WGS sequence"/>
</dbReference>
<protein>
    <submittedName>
        <fullName evidence="1">Uncharacterized protein</fullName>
    </submittedName>
</protein>
<keyword evidence="2" id="KW-1185">Reference proteome</keyword>
<evidence type="ECO:0000313" key="1">
    <source>
        <dbReference type="EMBL" id="CAK9001357.1"/>
    </source>
</evidence>
<reference evidence="1 2" key="1">
    <citation type="submission" date="2024-02" db="EMBL/GenBank/DDBJ databases">
        <authorList>
            <person name="Chen Y."/>
            <person name="Shah S."/>
            <person name="Dougan E. K."/>
            <person name="Thang M."/>
            <person name="Chan C."/>
        </authorList>
    </citation>
    <scope>NUCLEOTIDE SEQUENCE [LARGE SCALE GENOMIC DNA]</scope>
</reference>
<evidence type="ECO:0000313" key="2">
    <source>
        <dbReference type="Proteomes" id="UP001642484"/>
    </source>
</evidence>
<comment type="caution">
    <text evidence="1">The sequence shown here is derived from an EMBL/GenBank/DDBJ whole genome shotgun (WGS) entry which is preliminary data.</text>
</comment>
<dbReference type="EMBL" id="CAXAMN010002781">
    <property type="protein sequence ID" value="CAK9001357.1"/>
    <property type="molecule type" value="Genomic_DNA"/>
</dbReference>
<name>A0ABP0IH47_9DINO</name>
<proteinExistence type="predicted"/>
<accession>A0ABP0IH47</accession>
<sequence length="119" mass="12320">MKEGLTETEADIAALEAAKAFQAELVKQGVLEAPKPVDPNFTSEVIGGEVGQKQAKRGEWSSSPRTAGRDQAGGDLWRRLVQGRVQGLGTREAPRRGAQGEGAPLGTAGLQAEGALAVG</sequence>
<gene>
    <name evidence="1" type="ORF">CCMP2556_LOCUS6432</name>
</gene>